<evidence type="ECO:0000313" key="3">
    <source>
        <dbReference type="EMBL" id="PIN25164.1"/>
    </source>
</evidence>
<dbReference type="PANTHER" id="PTHR13844">
    <property type="entry name" value="SWI/SNF-RELATED MATRIX-ASSOCIATED ACTIN-DEPENDENT REGULATOR OF CHROMATIN SUBFAMILY D"/>
    <property type="match status" value="1"/>
</dbReference>
<evidence type="ECO:0000256" key="1">
    <source>
        <dbReference type="SAM" id="MobiDB-lite"/>
    </source>
</evidence>
<name>A0A2G9I5Z3_9LAMI</name>
<dbReference type="SUPFAM" id="SSF47592">
    <property type="entry name" value="SWIB/MDM2 domain"/>
    <property type="match status" value="1"/>
</dbReference>
<feature type="compositionally biased region" description="Low complexity" evidence="1">
    <location>
        <begin position="30"/>
        <end position="47"/>
    </location>
</feature>
<dbReference type="PROSITE" id="PS51925">
    <property type="entry name" value="SWIB_MDM2"/>
    <property type="match status" value="1"/>
</dbReference>
<dbReference type="InterPro" id="IPR036885">
    <property type="entry name" value="SWIB_MDM2_dom_sf"/>
</dbReference>
<dbReference type="AlphaFoldDB" id="A0A2G9I5Z3"/>
<sequence>MSTPSGIFRGTRALFAAARSATPIPKANISPSSKKPAGTAAASSKSAKSSKGKKNLPSGIMRTIPVSAALQSVVGAPEISRVDAVKKIWEYIKLHNLQNPSDKREIFCDAKLKKLFNGKDKVGFLEIAKLLSPHFVKTD</sequence>
<feature type="domain" description="DM2" evidence="2">
    <location>
        <begin position="59"/>
        <end position="137"/>
    </location>
</feature>
<gene>
    <name evidence="3" type="ORF">CDL12_02107</name>
</gene>
<dbReference type="OrthoDB" id="10251073at2759"/>
<dbReference type="CDD" id="cd10567">
    <property type="entry name" value="SWIB-MDM2_like"/>
    <property type="match status" value="1"/>
</dbReference>
<reference evidence="4" key="1">
    <citation type="journal article" date="2018" name="Gigascience">
        <title>Genome assembly of the Pink Ipe (Handroanthus impetiginosus, Bignoniaceae), a highly valued, ecologically keystone Neotropical timber forest tree.</title>
        <authorList>
            <person name="Silva-Junior O.B."/>
            <person name="Grattapaglia D."/>
            <person name="Novaes E."/>
            <person name="Collevatti R.G."/>
        </authorList>
    </citation>
    <scope>NUCLEOTIDE SEQUENCE [LARGE SCALE GENOMIC DNA]</scope>
    <source>
        <strain evidence="4">cv. UFG-1</strain>
    </source>
</reference>
<evidence type="ECO:0000313" key="4">
    <source>
        <dbReference type="Proteomes" id="UP000231279"/>
    </source>
</evidence>
<dbReference type="EMBL" id="NKXS01000295">
    <property type="protein sequence ID" value="PIN25164.1"/>
    <property type="molecule type" value="Genomic_DNA"/>
</dbReference>
<dbReference type="Pfam" id="PF02201">
    <property type="entry name" value="SWIB"/>
    <property type="match status" value="1"/>
</dbReference>
<dbReference type="STRING" id="429701.A0A2G9I5Z3"/>
<protein>
    <recommendedName>
        <fullName evidence="2">DM2 domain-containing protein</fullName>
    </recommendedName>
</protein>
<dbReference type="SMART" id="SM00151">
    <property type="entry name" value="SWIB"/>
    <property type="match status" value="1"/>
</dbReference>
<organism evidence="3 4">
    <name type="scientific">Handroanthus impetiginosus</name>
    <dbReference type="NCBI Taxonomy" id="429701"/>
    <lineage>
        <taxon>Eukaryota</taxon>
        <taxon>Viridiplantae</taxon>
        <taxon>Streptophyta</taxon>
        <taxon>Embryophyta</taxon>
        <taxon>Tracheophyta</taxon>
        <taxon>Spermatophyta</taxon>
        <taxon>Magnoliopsida</taxon>
        <taxon>eudicotyledons</taxon>
        <taxon>Gunneridae</taxon>
        <taxon>Pentapetalae</taxon>
        <taxon>asterids</taxon>
        <taxon>lamiids</taxon>
        <taxon>Lamiales</taxon>
        <taxon>Bignoniaceae</taxon>
        <taxon>Crescentiina</taxon>
        <taxon>Tabebuia alliance</taxon>
        <taxon>Handroanthus</taxon>
    </lineage>
</organism>
<dbReference type="InterPro" id="IPR019835">
    <property type="entry name" value="SWIB_domain"/>
</dbReference>
<dbReference type="InterPro" id="IPR003121">
    <property type="entry name" value="SWIB_MDM2_domain"/>
</dbReference>
<dbReference type="Gene3D" id="1.10.245.10">
    <property type="entry name" value="SWIB/MDM2 domain"/>
    <property type="match status" value="1"/>
</dbReference>
<accession>A0A2G9I5Z3</accession>
<keyword evidence="4" id="KW-1185">Reference proteome</keyword>
<proteinExistence type="predicted"/>
<feature type="region of interest" description="Disordered" evidence="1">
    <location>
        <begin position="24"/>
        <end position="58"/>
    </location>
</feature>
<comment type="caution">
    <text evidence="3">The sequence shown here is derived from an EMBL/GenBank/DDBJ whole genome shotgun (WGS) entry which is preliminary data.</text>
</comment>
<evidence type="ECO:0000259" key="2">
    <source>
        <dbReference type="PROSITE" id="PS51925"/>
    </source>
</evidence>
<dbReference type="Proteomes" id="UP000231279">
    <property type="component" value="Unassembled WGS sequence"/>
</dbReference>